<feature type="binding site" description="axial binding residue" evidence="8">
    <location>
        <position position="128"/>
    </location>
    <ligand>
        <name>heme</name>
        <dbReference type="ChEBI" id="CHEBI:30413"/>
    </ligand>
    <ligandPart>
        <name>Fe</name>
        <dbReference type="ChEBI" id="CHEBI:18248"/>
    </ligandPart>
</feature>
<evidence type="ECO:0000256" key="7">
    <source>
        <dbReference type="ARBA" id="ARBA00023136"/>
    </source>
</evidence>
<keyword evidence="2 8" id="KW-0349">Heme</keyword>
<keyword evidence="11" id="KW-1185">Reference proteome</keyword>
<dbReference type="Gene3D" id="1.20.1300.10">
    <property type="entry name" value="Fumarate reductase/succinate dehydrogenase, transmembrane subunit"/>
    <property type="match status" value="1"/>
</dbReference>
<dbReference type="InterPro" id="IPR034804">
    <property type="entry name" value="SQR/QFR_C/D"/>
</dbReference>
<feature type="transmembrane region" description="Helical" evidence="9">
    <location>
        <begin position="67"/>
        <end position="91"/>
    </location>
</feature>
<dbReference type="AlphaFoldDB" id="A0A1X7GM57"/>
<keyword evidence="6 8" id="KW-0408">Iron</keyword>
<dbReference type="PIRSF" id="PIRSF000170">
    <property type="entry name" value="Succ_dh_cyt_b558"/>
    <property type="match status" value="1"/>
</dbReference>
<keyword evidence="7 9" id="KW-0472">Membrane</keyword>
<dbReference type="Proteomes" id="UP000192940">
    <property type="component" value="Chromosome I"/>
</dbReference>
<organism evidence="10 11">
    <name type="scientific">Paenibacillus uliginis N3/975</name>
    <dbReference type="NCBI Taxonomy" id="1313296"/>
    <lineage>
        <taxon>Bacteria</taxon>
        <taxon>Bacillati</taxon>
        <taxon>Bacillota</taxon>
        <taxon>Bacilli</taxon>
        <taxon>Bacillales</taxon>
        <taxon>Paenibacillaceae</taxon>
        <taxon>Paenibacillus</taxon>
    </lineage>
</organism>
<evidence type="ECO:0000256" key="5">
    <source>
        <dbReference type="ARBA" id="ARBA00022989"/>
    </source>
</evidence>
<dbReference type="GO" id="GO:0016020">
    <property type="term" value="C:membrane"/>
    <property type="evidence" value="ECO:0007669"/>
    <property type="project" value="UniProtKB-SubCell"/>
</dbReference>
<keyword evidence="5 9" id="KW-1133">Transmembrane helix</keyword>
<proteinExistence type="predicted"/>
<evidence type="ECO:0000256" key="1">
    <source>
        <dbReference type="ARBA" id="ARBA00004370"/>
    </source>
</evidence>
<dbReference type="InterPro" id="IPR000701">
    <property type="entry name" value="SuccDH_FuR_B_TM-su"/>
</dbReference>
<dbReference type="Pfam" id="PF01127">
    <property type="entry name" value="Sdh_cyt"/>
    <property type="match status" value="1"/>
</dbReference>
<dbReference type="SUPFAM" id="SSF81343">
    <property type="entry name" value="Fumarate reductase respiratory complex transmembrane subunits"/>
    <property type="match status" value="1"/>
</dbReference>
<dbReference type="CDD" id="cd03497">
    <property type="entry name" value="SQR_TypeB_1_TM"/>
    <property type="match status" value="1"/>
</dbReference>
<protein>
    <submittedName>
        <fullName evidence="10">Succinate dehydrogenase subunit C</fullName>
    </submittedName>
</protein>
<feature type="binding site" description="axial binding residue" evidence="8">
    <location>
        <position position="42"/>
    </location>
    <ligand>
        <name>heme</name>
        <dbReference type="ChEBI" id="CHEBI:30413"/>
    </ligand>
    <ligandPart>
        <name>Fe</name>
        <dbReference type="ChEBI" id="CHEBI:18248"/>
    </ligandPart>
</feature>
<evidence type="ECO:0000313" key="10">
    <source>
        <dbReference type="EMBL" id="SMF71907.1"/>
    </source>
</evidence>
<feature type="binding site" description="axial binding residue" evidence="8">
    <location>
        <position position="173"/>
    </location>
    <ligand>
        <name>heme</name>
        <dbReference type="ChEBI" id="CHEBI:30413"/>
    </ligand>
    <ligandPart>
        <name>Fe</name>
        <dbReference type="ChEBI" id="CHEBI:18248"/>
    </ligandPart>
</feature>
<feature type="transmembrane region" description="Helical" evidence="9">
    <location>
        <begin position="26"/>
        <end position="47"/>
    </location>
</feature>
<evidence type="ECO:0000256" key="9">
    <source>
        <dbReference type="SAM" id="Phobius"/>
    </source>
</evidence>
<evidence type="ECO:0000256" key="3">
    <source>
        <dbReference type="ARBA" id="ARBA00022692"/>
    </source>
</evidence>
<name>A0A1X7GM57_9BACL</name>
<keyword evidence="4 8" id="KW-0479">Metal-binding</keyword>
<feature type="binding site" description="axial binding residue" evidence="8">
    <location>
        <position position="85"/>
    </location>
    <ligand>
        <name>heme</name>
        <dbReference type="ChEBI" id="CHEBI:30413"/>
    </ligand>
    <ligandPart>
        <name>Fe</name>
        <dbReference type="ChEBI" id="CHEBI:18248"/>
    </ligandPart>
</feature>
<evidence type="ECO:0000256" key="8">
    <source>
        <dbReference type="PIRSR" id="PIRSR000170-1"/>
    </source>
</evidence>
<feature type="transmembrane region" description="Helical" evidence="9">
    <location>
        <begin position="199"/>
        <end position="219"/>
    </location>
</feature>
<dbReference type="GO" id="GO:0046872">
    <property type="term" value="F:metal ion binding"/>
    <property type="evidence" value="ECO:0007669"/>
    <property type="project" value="UniProtKB-KW"/>
</dbReference>
<comment type="subcellular location">
    <subcellularLocation>
        <location evidence="1">Membrane</location>
    </subcellularLocation>
</comment>
<dbReference type="InterPro" id="IPR016002">
    <property type="entry name" value="Succ_DH_cyt_b558_Firmicute"/>
</dbReference>
<dbReference type="EMBL" id="LT840184">
    <property type="protein sequence ID" value="SMF71907.1"/>
    <property type="molecule type" value="Genomic_DNA"/>
</dbReference>
<feature type="transmembrane region" description="Helical" evidence="9">
    <location>
        <begin position="112"/>
        <end position="130"/>
    </location>
</feature>
<evidence type="ECO:0000313" key="11">
    <source>
        <dbReference type="Proteomes" id="UP000192940"/>
    </source>
</evidence>
<sequence length="239" mass="27280">MMRLNENATHRKGERQLMKGYYSRKLHSLLGIIPLGAFLLTHMITNFKAFDGGKEGFDKGVQFINGLPLIFFLELFLIWLPLMYHGVYGLYIAYQANNNVGNYNYERNIRFTLQRITGVITFVFIIWHMYDTRFQIAMGNITHDELGAVIHGIVSNPILYVLYVIGIISATFHFANGLWAFLVSWGITVGPRAQRVSSYICMGLFVLMSVLFILAMTAFKNSEFQAATAFIDMFKTVLS</sequence>
<feature type="transmembrane region" description="Helical" evidence="9">
    <location>
        <begin position="160"/>
        <end position="187"/>
    </location>
</feature>
<evidence type="ECO:0000256" key="2">
    <source>
        <dbReference type="ARBA" id="ARBA00022617"/>
    </source>
</evidence>
<dbReference type="NCBIfam" id="TIGR02046">
    <property type="entry name" value="sdhC_b558_fam"/>
    <property type="match status" value="1"/>
</dbReference>
<gene>
    <name evidence="10" type="ORF">SAMN05661091_0813</name>
</gene>
<dbReference type="STRING" id="1313296.SAMN05661091_0813"/>
<dbReference type="InterPro" id="IPR011138">
    <property type="entry name" value="Cytochrome_b-558"/>
</dbReference>
<keyword evidence="3 9" id="KW-0812">Transmembrane</keyword>
<reference evidence="10 11" key="1">
    <citation type="submission" date="2017-04" db="EMBL/GenBank/DDBJ databases">
        <authorList>
            <person name="Afonso C.L."/>
            <person name="Miller P.J."/>
            <person name="Scott M.A."/>
            <person name="Spackman E."/>
            <person name="Goraichik I."/>
            <person name="Dimitrov K.M."/>
            <person name="Suarez D.L."/>
            <person name="Swayne D.E."/>
        </authorList>
    </citation>
    <scope>NUCLEOTIDE SEQUENCE [LARGE SCALE GENOMIC DNA]</scope>
    <source>
        <strain evidence="10 11">N3/975</strain>
    </source>
</reference>
<evidence type="ECO:0000256" key="4">
    <source>
        <dbReference type="ARBA" id="ARBA00022723"/>
    </source>
</evidence>
<evidence type="ECO:0000256" key="6">
    <source>
        <dbReference type="ARBA" id="ARBA00023004"/>
    </source>
</evidence>
<accession>A0A1X7GM57</accession>